<dbReference type="InterPro" id="IPR026610">
    <property type="entry name" value="Hen1"/>
</dbReference>
<keyword evidence="6" id="KW-0949">S-adenosyl-L-methionine</keyword>
<sequence length="415" mass="47767">MVFNFQSMDTISLDCKECTVNETDPNSNNLQSERQGTELEDENTLGGIHFYPPLYVQRYSFTAKILQKHNVKWVVDLGCSECGIVRFYREVPSIQKIQLVDIDRSTLEAHKNYIKPRPCDYIFRRDNPLRIEIFEGSATDVDQRIMGCDAISMVEFIEHLYPDTLRRVEETVFSRLYPSIVVVTTPNYEFNSLFPGPIRFRHYDHKFEWTRGEFQKWGQDVCDKYGYTVCFDGIGNPPPECQHVGFCSQAAIFCSSSPHRLKEESEGKVYSLVAESVFPHKDKETLSSDEILKLEVSYVINLLKRAQPSPREQDDIEDVDQIHIPISRLMNFTRISKLVNIESLRMFLVDNGYQLTEDQSNLVTPMDDECDDHDGWHSDEGTEKLASDTETEVCGDQTLCTAPAIDSDNSAELWE</sequence>
<keyword evidence="5" id="KW-0808">Transferase</keyword>
<name>A0A8B8DAS1_CRAVI</name>
<evidence type="ECO:0000256" key="10">
    <source>
        <dbReference type="ARBA" id="ARBA00023158"/>
    </source>
</evidence>
<comment type="catalytic activity">
    <reaction evidence="12">
        <text>small RNA 3'-end nucleotide + S-adenosyl-L-methionine = small RNA 3'-end 2'-O-methylnucleotide + S-adenosyl-L-homocysteine + H(+)</text>
        <dbReference type="Rhea" id="RHEA:37887"/>
        <dbReference type="Rhea" id="RHEA-COMP:10415"/>
        <dbReference type="Rhea" id="RHEA-COMP:10416"/>
        <dbReference type="ChEBI" id="CHEBI:15378"/>
        <dbReference type="ChEBI" id="CHEBI:57856"/>
        <dbReference type="ChEBI" id="CHEBI:59789"/>
        <dbReference type="ChEBI" id="CHEBI:74896"/>
        <dbReference type="ChEBI" id="CHEBI:74898"/>
        <dbReference type="EC" id="2.1.1.386"/>
    </reaction>
</comment>
<dbReference type="OrthoDB" id="2154311at2759"/>
<dbReference type="RefSeq" id="XP_022324031.1">
    <property type="nucleotide sequence ID" value="XM_022468323.1"/>
</dbReference>
<organism evidence="14 15">
    <name type="scientific">Crassostrea virginica</name>
    <name type="common">Eastern oyster</name>
    <dbReference type="NCBI Taxonomy" id="6565"/>
    <lineage>
        <taxon>Eukaryota</taxon>
        <taxon>Metazoa</taxon>
        <taxon>Spiralia</taxon>
        <taxon>Lophotrochozoa</taxon>
        <taxon>Mollusca</taxon>
        <taxon>Bivalvia</taxon>
        <taxon>Autobranchia</taxon>
        <taxon>Pteriomorphia</taxon>
        <taxon>Ostreida</taxon>
        <taxon>Ostreoidea</taxon>
        <taxon>Ostreidae</taxon>
        <taxon>Crassostrea</taxon>
    </lineage>
</organism>
<gene>
    <name evidence="15" type="primary">LOC111124957</name>
</gene>
<dbReference type="PANTHER" id="PTHR21404">
    <property type="entry name" value="HEN1"/>
    <property type="match status" value="1"/>
</dbReference>
<dbReference type="GO" id="GO:0046872">
    <property type="term" value="F:metal ion binding"/>
    <property type="evidence" value="ECO:0007669"/>
    <property type="project" value="UniProtKB-KW"/>
</dbReference>
<dbReference type="InterPro" id="IPR029063">
    <property type="entry name" value="SAM-dependent_MTases_sf"/>
</dbReference>
<dbReference type="AlphaFoldDB" id="A0A8B8DAS1"/>
<keyword evidence="9" id="KW-0694">RNA-binding</keyword>
<evidence type="ECO:0000256" key="8">
    <source>
        <dbReference type="ARBA" id="ARBA00022842"/>
    </source>
</evidence>
<dbReference type="Gene3D" id="3.40.50.150">
    <property type="entry name" value="Vaccinia Virus protein VP39"/>
    <property type="match status" value="1"/>
</dbReference>
<evidence type="ECO:0000256" key="7">
    <source>
        <dbReference type="ARBA" id="ARBA00022723"/>
    </source>
</evidence>
<evidence type="ECO:0000256" key="9">
    <source>
        <dbReference type="ARBA" id="ARBA00022884"/>
    </source>
</evidence>
<accession>A0A8B8DAS1</accession>
<evidence type="ECO:0000256" key="11">
    <source>
        <dbReference type="ARBA" id="ARBA00035025"/>
    </source>
</evidence>
<proteinExistence type="inferred from homology"/>
<protein>
    <recommendedName>
        <fullName evidence="3">Small RNA 2'-O-methyltransferase</fullName>
        <ecNumber evidence="11">2.1.1.386</ecNumber>
    </recommendedName>
</protein>
<evidence type="ECO:0000256" key="5">
    <source>
        <dbReference type="ARBA" id="ARBA00022679"/>
    </source>
</evidence>
<dbReference type="GO" id="GO:0005737">
    <property type="term" value="C:cytoplasm"/>
    <property type="evidence" value="ECO:0007669"/>
    <property type="project" value="TreeGrafter"/>
</dbReference>
<evidence type="ECO:0000256" key="13">
    <source>
        <dbReference type="SAM" id="MobiDB-lite"/>
    </source>
</evidence>
<dbReference type="GeneID" id="111124957"/>
<keyword evidence="4" id="KW-0489">Methyltransferase</keyword>
<dbReference type="GO" id="GO:0030422">
    <property type="term" value="P:siRNA processing"/>
    <property type="evidence" value="ECO:0007669"/>
    <property type="project" value="TreeGrafter"/>
</dbReference>
<dbReference type="GO" id="GO:0005634">
    <property type="term" value="C:nucleus"/>
    <property type="evidence" value="ECO:0007669"/>
    <property type="project" value="TreeGrafter"/>
</dbReference>
<reference evidence="15" key="1">
    <citation type="submission" date="2025-08" db="UniProtKB">
        <authorList>
            <consortium name="RefSeq"/>
        </authorList>
    </citation>
    <scope>IDENTIFICATION</scope>
    <source>
        <tissue evidence="15">Whole sample</tissue>
    </source>
</reference>
<evidence type="ECO:0000313" key="14">
    <source>
        <dbReference type="Proteomes" id="UP000694844"/>
    </source>
</evidence>
<keyword evidence="10" id="KW-0943">RNA-mediated gene silencing</keyword>
<evidence type="ECO:0000313" key="15">
    <source>
        <dbReference type="RefSeq" id="XP_022324031.1"/>
    </source>
</evidence>
<feature type="region of interest" description="Disordered" evidence="13">
    <location>
        <begin position="367"/>
        <end position="391"/>
    </location>
</feature>
<feature type="compositionally biased region" description="Basic and acidic residues" evidence="13">
    <location>
        <begin position="373"/>
        <end position="387"/>
    </location>
</feature>
<dbReference type="GO" id="GO:0003723">
    <property type="term" value="F:RNA binding"/>
    <property type="evidence" value="ECO:0007669"/>
    <property type="project" value="UniProtKB-KW"/>
</dbReference>
<evidence type="ECO:0000256" key="2">
    <source>
        <dbReference type="ARBA" id="ARBA00009026"/>
    </source>
</evidence>
<dbReference type="GO" id="GO:0090486">
    <property type="term" value="F:small RNA 2'-O-methyltransferase activity"/>
    <property type="evidence" value="ECO:0007669"/>
    <property type="project" value="UniProtKB-EC"/>
</dbReference>
<dbReference type="SUPFAM" id="SSF53335">
    <property type="entry name" value="S-adenosyl-L-methionine-dependent methyltransferases"/>
    <property type="match status" value="1"/>
</dbReference>
<dbReference type="PANTHER" id="PTHR21404:SF3">
    <property type="entry name" value="SMALL RNA 2'-O-METHYLTRANSFERASE"/>
    <property type="match status" value="1"/>
</dbReference>
<dbReference type="GO" id="GO:0034587">
    <property type="term" value="P:piRNA processing"/>
    <property type="evidence" value="ECO:0007669"/>
    <property type="project" value="TreeGrafter"/>
</dbReference>
<dbReference type="KEGG" id="cvn:111124957"/>
<dbReference type="EC" id="2.1.1.386" evidence="11"/>
<keyword evidence="14" id="KW-1185">Reference proteome</keyword>
<evidence type="ECO:0000256" key="6">
    <source>
        <dbReference type="ARBA" id="ARBA00022691"/>
    </source>
</evidence>
<comment type="similarity">
    <text evidence="2">Belongs to the methyltransferase superfamily. HEN1 family.</text>
</comment>
<evidence type="ECO:0000256" key="1">
    <source>
        <dbReference type="ARBA" id="ARBA00001946"/>
    </source>
</evidence>
<evidence type="ECO:0000256" key="3">
    <source>
        <dbReference type="ARBA" id="ARBA00021330"/>
    </source>
</evidence>
<keyword evidence="7" id="KW-0479">Metal-binding</keyword>
<comment type="cofactor">
    <cofactor evidence="1">
        <name>Mg(2+)</name>
        <dbReference type="ChEBI" id="CHEBI:18420"/>
    </cofactor>
</comment>
<dbReference type="Proteomes" id="UP000694844">
    <property type="component" value="Chromosome 3"/>
</dbReference>
<evidence type="ECO:0000256" key="12">
    <source>
        <dbReference type="ARBA" id="ARBA00048418"/>
    </source>
</evidence>
<evidence type="ECO:0000256" key="4">
    <source>
        <dbReference type="ARBA" id="ARBA00022603"/>
    </source>
</evidence>
<dbReference type="GO" id="GO:0001510">
    <property type="term" value="P:RNA methylation"/>
    <property type="evidence" value="ECO:0007669"/>
    <property type="project" value="InterPro"/>
</dbReference>
<keyword evidence="8" id="KW-0460">Magnesium</keyword>